<dbReference type="RefSeq" id="WP_354700172.1">
    <property type="nucleotide sequence ID" value="NZ_CP114014.1"/>
</dbReference>
<evidence type="ECO:0000313" key="2">
    <source>
        <dbReference type="EMBL" id="XAY03616.1"/>
    </source>
</evidence>
<dbReference type="KEGG" id="parq:DSM112329_00436"/>
<reference evidence="2" key="1">
    <citation type="submission" date="2022-12" db="EMBL/GenBank/DDBJ databases">
        <title>Paraconexibacter alkalitolerans sp. nov. and Baekduia alba sp. nov., isolated from soil and emended description of the genera Paraconexibacter (Chun et al., 2020) and Baekduia (An et al., 2020).</title>
        <authorList>
            <person name="Vieira S."/>
            <person name="Huber K.J."/>
            <person name="Geppert A."/>
            <person name="Wolf J."/>
            <person name="Neumann-Schaal M."/>
            <person name="Muesken M."/>
            <person name="Overmann J."/>
        </authorList>
    </citation>
    <scope>NUCLEOTIDE SEQUENCE</scope>
    <source>
        <strain evidence="2">AEG42_29</strain>
    </source>
</reference>
<dbReference type="InterPro" id="IPR037401">
    <property type="entry name" value="SnoaL-like"/>
</dbReference>
<evidence type="ECO:0000259" key="1">
    <source>
        <dbReference type="Pfam" id="PF12680"/>
    </source>
</evidence>
<dbReference type="AlphaFoldDB" id="A0AAU7APR0"/>
<organism evidence="2">
    <name type="scientific">Paraconexibacter sp. AEG42_29</name>
    <dbReference type="NCBI Taxonomy" id="2997339"/>
    <lineage>
        <taxon>Bacteria</taxon>
        <taxon>Bacillati</taxon>
        <taxon>Actinomycetota</taxon>
        <taxon>Thermoleophilia</taxon>
        <taxon>Solirubrobacterales</taxon>
        <taxon>Paraconexibacteraceae</taxon>
        <taxon>Paraconexibacter</taxon>
    </lineage>
</organism>
<dbReference type="EMBL" id="CP114014">
    <property type="protein sequence ID" value="XAY03616.1"/>
    <property type="molecule type" value="Genomic_DNA"/>
</dbReference>
<dbReference type="Gene3D" id="3.10.450.50">
    <property type="match status" value="1"/>
</dbReference>
<dbReference type="InterPro" id="IPR032710">
    <property type="entry name" value="NTF2-like_dom_sf"/>
</dbReference>
<sequence>MKGTDEIEGRVQHASIEVIIAAHLAFNERRLDELEVLMHEEVDLFTPVALGLRPTAATGIAAFRGTVAAALAAAPDLNMGLDRAEVVGDLVILVCTATATGTDGKRYQWPLRVLVAEDHGRITRYVVRAPEADIASDLHAFKRVKRGERPA</sequence>
<accession>A0AAU7APR0</accession>
<dbReference type="SUPFAM" id="SSF54427">
    <property type="entry name" value="NTF2-like"/>
    <property type="match status" value="1"/>
</dbReference>
<proteinExistence type="predicted"/>
<protein>
    <recommendedName>
        <fullName evidence="1">SnoaL-like domain-containing protein</fullName>
    </recommendedName>
</protein>
<feature type="domain" description="SnoaL-like" evidence="1">
    <location>
        <begin position="25"/>
        <end position="125"/>
    </location>
</feature>
<name>A0AAU7APR0_9ACTN</name>
<gene>
    <name evidence="2" type="ORF">DSM112329_00436</name>
</gene>
<dbReference type="Pfam" id="PF12680">
    <property type="entry name" value="SnoaL_2"/>
    <property type="match status" value="1"/>
</dbReference>